<accession>A0A6G6GIC1</accession>
<gene>
    <name evidence="2" type="ORF">G5B37_01390</name>
</gene>
<dbReference type="GO" id="GO:0009103">
    <property type="term" value="P:lipopolysaccharide biosynthetic process"/>
    <property type="evidence" value="ECO:0007669"/>
    <property type="project" value="TreeGrafter"/>
</dbReference>
<evidence type="ECO:0000313" key="3">
    <source>
        <dbReference type="Proteomes" id="UP000505306"/>
    </source>
</evidence>
<proteinExistence type="predicted"/>
<name>A0A6G6GIC1_9FLAO</name>
<dbReference type="Pfam" id="PF13692">
    <property type="entry name" value="Glyco_trans_1_4"/>
    <property type="match status" value="1"/>
</dbReference>
<protein>
    <submittedName>
        <fullName evidence="2">Glycosyltransferase family 4 protein</fullName>
    </submittedName>
</protein>
<dbReference type="SUPFAM" id="SSF53756">
    <property type="entry name" value="UDP-Glycosyltransferase/glycogen phosphorylase"/>
    <property type="match status" value="1"/>
</dbReference>
<dbReference type="RefSeq" id="WP_164678274.1">
    <property type="nucleotide sequence ID" value="NZ_CP049057.1"/>
</dbReference>
<dbReference type="PANTHER" id="PTHR46401:SF2">
    <property type="entry name" value="GLYCOSYLTRANSFERASE WBBK-RELATED"/>
    <property type="match status" value="1"/>
</dbReference>
<keyword evidence="3" id="KW-1185">Reference proteome</keyword>
<dbReference type="KEGG" id="mgel:G5B37_01390"/>
<dbReference type="Proteomes" id="UP000505306">
    <property type="component" value="Chromosome"/>
</dbReference>
<dbReference type="GO" id="GO:0016757">
    <property type="term" value="F:glycosyltransferase activity"/>
    <property type="evidence" value="ECO:0007669"/>
    <property type="project" value="TreeGrafter"/>
</dbReference>
<organism evidence="2 3">
    <name type="scientific">Rasiella rasia</name>
    <dbReference type="NCBI Taxonomy" id="2744027"/>
    <lineage>
        <taxon>Bacteria</taxon>
        <taxon>Pseudomonadati</taxon>
        <taxon>Bacteroidota</taxon>
        <taxon>Flavobacteriia</taxon>
        <taxon>Flavobacteriales</taxon>
        <taxon>Flavobacteriaceae</taxon>
        <taxon>Rasiella</taxon>
    </lineage>
</organism>
<sequence>MENQPTLDIVMLSTFNRDAGGRETWLYNFLPELAKLKYFNTIRLFGFKRPDQENFTEAIQQLDPKIEGRQQIFPILLEKEKSKLPTVFAMFKEFKKFVRLSNHVPNHVMAMGILELWMVLKLKRYNNVKKIVWLRSIFSHEKAYRIPKPIRSLFLKYEISMLKKAHVVLGNGDDIKNFYASHGIKVKVVKNGVAMARWALPEIPLKDTIHIAYVGRLSQVKGIEDYLSLIEKVKTGSRAKQFTFHIVGNNDSYAEQVDSLVQKGYVVNHNMIPNNDLPKFMEKIDVCVALTYASETGGGGGTSNAMMEQMAAGRIILAWNNRIFDQYLNTDNAYLAEQYNVTELESQLLAIIHDKTLAKQKAYKALKTIEPYSYSLNVAKFLAALK</sequence>
<dbReference type="PANTHER" id="PTHR46401">
    <property type="entry name" value="GLYCOSYLTRANSFERASE WBBK-RELATED"/>
    <property type="match status" value="1"/>
</dbReference>
<dbReference type="EMBL" id="CP049057">
    <property type="protein sequence ID" value="QIE58267.1"/>
    <property type="molecule type" value="Genomic_DNA"/>
</dbReference>
<dbReference type="AlphaFoldDB" id="A0A6G6GIC1"/>
<evidence type="ECO:0000313" key="2">
    <source>
        <dbReference type="EMBL" id="QIE58267.1"/>
    </source>
</evidence>
<reference evidence="2 3" key="1">
    <citation type="submission" date="2020-02" db="EMBL/GenBank/DDBJ databases">
        <title>Complete genome sequence of Flavobacteriaceae bacterium.</title>
        <authorList>
            <person name="Kim S.-J."/>
            <person name="Kim Y.-S."/>
            <person name="Kim K.-H."/>
        </authorList>
    </citation>
    <scope>NUCLEOTIDE SEQUENCE [LARGE SCALE GENOMIC DNA]</scope>
    <source>
        <strain evidence="2 3">RR4-40</strain>
    </source>
</reference>
<keyword evidence="1 2" id="KW-0808">Transferase</keyword>
<evidence type="ECO:0000256" key="1">
    <source>
        <dbReference type="ARBA" id="ARBA00022679"/>
    </source>
</evidence>
<dbReference type="CDD" id="cd03801">
    <property type="entry name" value="GT4_PimA-like"/>
    <property type="match status" value="1"/>
</dbReference>
<dbReference type="Gene3D" id="3.40.50.2000">
    <property type="entry name" value="Glycogen Phosphorylase B"/>
    <property type="match status" value="1"/>
</dbReference>